<dbReference type="AlphaFoldDB" id="D4DV02"/>
<evidence type="ECO:0000313" key="2">
    <source>
        <dbReference type="Proteomes" id="UP000005536"/>
    </source>
</evidence>
<dbReference type="EMBL" id="ADBF01000255">
    <property type="protein sequence ID" value="EFE48387.1"/>
    <property type="molecule type" value="Genomic_DNA"/>
</dbReference>
<organism evidence="1 2">
    <name type="scientific">Neisseria elongata subsp. glycolytica ATCC 29315</name>
    <dbReference type="NCBI Taxonomy" id="546263"/>
    <lineage>
        <taxon>Bacteria</taxon>
        <taxon>Pseudomonadati</taxon>
        <taxon>Pseudomonadota</taxon>
        <taxon>Betaproteobacteria</taxon>
        <taxon>Neisseriales</taxon>
        <taxon>Neisseriaceae</taxon>
        <taxon>Neisseria</taxon>
    </lineage>
</organism>
<sequence>MIDEEHPETHDELYAKYIRIVEENKILKQSVVLKFIFLTVFRLTKF</sequence>
<proteinExistence type="predicted"/>
<evidence type="ECO:0000313" key="1">
    <source>
        <dbReference type="EMBL" id="EFE48387.1"/>
    </source>
</evidence>
<reference evidence="1 2" key="1">
    <citation type="submission" date="2010-02" db="EMBL/GenBank/DDBJ databases">
        <authorList>
            <person name="Weinstock G."/>
            <person name="Sodergren E."/>
            <person name="Clifton S."/>
            <person name="Fulton L."/>
            <person name="Fulton B."/>
            <person name="Courtney L."/>
            <person name="Fronick C."/>
            <person name="Harrison M."/>
            <person name="Strong C."/>
            <person name="Farmer C."/>
            <person name="Delahaunty K."/>
            <person name="Markovic C."/>
            <person name="Hall O."/>
            <person name="Minx P."/>
            <person name="Tomlinson C."/>
            <person name="Mitreva M."/>
            <person name="Nelson J."/>
            <person name="Hou S."/>
            <person name="Wollam A."/>
            <person name="Pepin K.H."/>
            <person name="Johnson M."/>
            <person name="Bhonagiri V."/>
            <person name="Zhang X."/>
            <person name="Suruliraj S."/>
            <person name="Warren W."/>
            <person name="Chinwalla A."/>
            <person name="Mardis E.R."/>
            <person name="Wilson R.K."/>
        </authorList>
    </citation>
    <scope>NUCLEOTIDE SEQUENCE [LARGE SCALE GENOMIC DNA]</scope>
    <source>
        <strain evidence="1 2">ATCC 29315</strain>
    </source>
</reference>
<name>D4DV02_NEIEG</name>
<accession>D4DV02</accession>
<dbReference type="Proteomes" id="UP000005536">
    <property type="component" value="Unassembled WGS sequence"/>
</dbReference>
<comment type="caution">
    <text evidence="1">The sequence shown here is derived from an EMBL/GenBank/DDBJ whole genome shotgun (WGS) entry which is preliminary data.</text>
</comment>
<protein>
    <submittedName>
        <fullName evidence="1">Uncharacterized protein</fullName>
    </submittedName>
</protein>
<gene>
    <name evidence="1" type="ORF">NEIELOOT_02914</name>
</gene>